<feature type="region of interest" description="Disordered" evidence="1">
    <location>
        <begin position="187"/>
        <end position="210"/>
    </location>
</feature>
<accession>A0A086TCH3</accession>
<evidence type="ECO:0000313" key="2">
    <source>
        <dbReference type="EMBL" id="KFH47055.1"/>
    </source>
</evidence>
<gene>
    <name evidence="2" type="ORF">ACRE_020630</name>
</gene>
<dbReference type="STRING" id="857340.A0A086TCH3"/>
<comment type="caution">
    <text evidence="2">The sequence shown here is derived from an EMBL/GenBank/DDBJ whole genome shotgun (WGS) entry which is preliminary data.</text>
</comment>
<dbReference type="EMBL" id="JPKY01000013">
    <property type="protein sequence ID" value="KFH47055.1"/>
    <property type="molecule type" value="Genomic_DNA"/>
</dbReference>
<reference evidence="3" key="1">
    <citation type="journal article" date="2014" name="Genome Announc.">
        <title>Genome sequence and annotation of Acremonium chrysogenum, producer of the beta-lactam antibiotic cephalosporin C.</title>
        <authorList>
            <person name="Terfehr D."/>
            <person name="Dahlmann T.A."/>
            <person name="Specht T."/>
            <person name="Zadra I."/>
            <person name="Kuernsteiner H."/>
            <person name="Kueck U."/>
        </authorList>
    </citation>
    <scope>NUCLEOTIDE SEQUENCE [LARGE SCALE GENOMIC DNA]</scope>
    <source>
        <strain evidence="3">ATCC 11550 / CBS 779.69 / DSM 880 / IAM 14645 / JCM 23072 / IMI 49137</strain>
    </source>
</reference>
<organism evidence="2 3">
    <name type="scientific">Hapsidospora chrysogenum (strain ATCC 11550 / CBS 779.69 / DSM 880 / IAM 14645 / JCM 23072 / IMI 49137)</name>
    <name type="common">Acremonium chrysogenum</name>
    <dbReference type="NCBI Taxonomy" id="857340"/>
    <lineage>
        <taxon>Eukaryota</taxon>
        <taxon>Fungi</taxon>
        <taxon>Dikarya</taxon>
        <taxon>Ascomycota</taxon>
        <taxon>Pezizomycotina</taxon>
        <taxon>Sordariomycetes</taxon>
        <taxon>Hypocreomycetidae</taxon>
        <taxon>Hypocreales</taxon>
        <taxon>Bionectriaceae</taxon>
        <taxon>Hapsidospora</taxon>
    </lineage>
</organism>
<proteinExistence type="predicted"/>
<evidence type="ECO:0000256" key="1">
    <source>
        <dbReference type="SAM" id="MobiDB-lite"/>
    </source>
</evidence>
<keyword evidence="3" id="KW-1185">Reference proteome</keyword>
<evidence type="ECO:0000313" key="3">
    <source>
        <dbReference type="Proteomes" id="UP000029964"/>
    </source>
</evidence>
<dbReference type="Proteomes" id="UP000029964">
    <property type="component" value="Unassembled WGS sequence"/>
</dbReference>
<name>A0A086TCH3_HAPC1</name>
<sequence>MPIPVGVQLGVELTNFIIPLTKTAFRLGSPAIREAIDRSGSDELTEIKLAHILGRARLDQSISAHFRSIVAHSHHAVLSRFLKELILESGAGPTVSHALAGDNAALLSMVVQVSFLAWYHDHQSLAQAIVQAVDDILVESKSAPSHGLNYVSLLGTVGACQQQTAAFSWEHHYRAIEDKIYSHIKNSGATSRHRTRRRLRSDRSSNQPQHRCVSQRQIPYVVLKALIKSLDSIQRFPEECLLQLSCNEGVSSVVLWCYHILGVSVVLRIFDTVIQFGDGPYNITVDACDPGQCSAVLLQRTAENAPVFNLVSGDGDPYLHSDQRVDAKGFLKFLLGTEGIQGDELVAHAGWLASQCLELLNSGSGPLADDNTIGTAAVNHDIPTGYTGTFHEEIGEPESMHRILQDEIFQAVTFLFDMNLEDLQGACTSRHRPIKRRGAWWASASALIFSFARVKHLDTSAPFPLSVDSFRTLSVENHGMTYTDALRGPVPDTIRCFELLSRLLLAALYTKEYVSKAFLISSRGWSVFLDTIDAVDPADVSSGSIHIKPGVPARHGIRKARIIDGMTDVGISSTRGIVVNDEPPIFFWPGVWSSKLVATHIGYHGQDAFTVVQTYEWGNSRQSRKKWRLGFREKQDMCMRFSILKGCPCDDQVSEDAVRCAIDKLLVWPANMAPNSQDTAESKVKQVCVAKHPETARDASHTPERVFNGGSDAWFFFVTGDGAARWLGLENFDHLSLDENKYPRIIRGRSCCADCAVRACTLRAPALVLL</sequence>
<protein>
    <submittedName>
        <fullName evidence="2">Uncharacterized protein</fullName>
    </submittedName>
</protein>
<dbReference type="AlphaFoldDB" id="A0A086TCH3"/>
<feature type="compositionally biased region" description="Basic residues" evidence="1">
    <location>
        <begin position="191"/>
        <end position="200"/>
    </location>
</feature>
<dbReference type="OrthoDB" id="4753470at2759"/>
<dbReference type="HOGENOM" id="CLU_020588_0_0_1"/>